<reference evidence="1" key="1">
    <citation type="submission" date="2023-10" db="EMBL/GenBank/DDBJ databases">
        <authorList>
            <person name="Rodriguez Cubillos JULIANA M."/>
            <person name="De Vega J."/>
        </authorList>
    </citation>
    <scope>NUCLEOTIDE SEQUENCE</scope>
</reference>
<sequence length="143" mass="15366">MKKKHEAVVDTPPPSSSLDTPTSSSQDAPLPAPPPPSLELLDAGSPAKALPEPESLDTNPLATIPPQPNPLYKNLGIIARECKGHTISDEKITIDAHVRRADSVKGERQKTETASSKNTANSLMAFIFLSRFSFSSTFNITFV</sequence>
<name>A0ACB0JVC6_TRIPR</name>
<gene>
    <name evidence="1" type="ORF">MILVUS5_LOCUS16163</name>
</gene>
<proteinExistence type="predicted"/>
<evidence type="ECO:0000313" key="2">
    <source>
        <dbReference type="Proteomes" id="UP001177021"/>
    </source>
</evidence>
<organism evidence="1 2">
    <name type="scientific">Trifolium pratense</name>
    <name type="common">Red clover</name>
    <dbReference type="NCBI Taxonomy" id="57577"/>
    <lineage>
        <taxon>Eukaryota</taxon>
        <taxon>Viridiplantae</taxon>
        <taxon>Streptophyta</taxon>
        <taxon>Embryophyta</taxon>
        <taxon>Tracheophyta</taxon>
        <taxon>Spermatophyta</taxon>
        <taxon>Magnoliopsida</taxon>
        <taxon>eudicotyledons</taxon>
        <taxon>Gunneridae</taxon>
        <taxon>Pentapetalae</taxon>
        <taxon>rosids</taxon>
        <taxon>fabids</taxon>
        <taxon>Fabales</taxon>
        <taxon>Fabaceae</taxon>
        <taxon>Papilionoideae</taxon>
        <taxon>50 kb inversion clade</taxon>
        <taxon>NPAAA clade</taxon>
        <taxon>Hologalegina</taxon>
        <taxon>IRL clade</taxon>
        <taxon>Trifolieae</taxon>
        <taxon>Trifolium</taxon>
    </lineage>
</organism>
<dbReference type="EMBL" id="CASHSV030000109">
    <property type="protein sequence ID" value="CAJ2647687.1"/>
    <property type="molecule type" value="Genomic_DNA"/>
</dbReference>
<comment type="caution">
    <text evidence="1">The sequence shown here is derived from an EMBL/GenBank/DDBJ whole genome shotgun (WGS) entry which is preliminary data.</text>
</comment>
<keyword evidence="2" id="KW-1185">Reference proteome</keyword>
<dbReference type="Proteomes" id="UP001177021">
    <property type="component" value="Unassembled WGS sequence"/>
</dbReference>
<evidence type="ECO:0000313" key="1">
    <source>
        <dbReference type="EMBL" id="CAJ2647687.1"/>
    </source>
</evidence>
<accession>A0ACB0JVC6</accession>
<protein>
    <submittedName>
        <fullName evidence="1">Uncharacterized protein</fullName>
    </submittedName>
</protein>